<evidence type="ECO:0000256" key="1">
    <source>
        <dbReference type="SAM" id="Phobius"/>
    </source>
</evidence>
<accession>A0A382KNF0</accession>
<feature type="non-terminal residue" evidence="3">
    <location>
        <position position="1"/>
    </location>
</feature>
<feature type="transmembrane region" description="Helical" evidence="1">
    <location>
        <begin position="111"/>
        <end position="132"/>
    </location>
</feature>
<dbReference type="PANTHER" id="PTHR23521">
    <property type="entry name" value="TRANSPORTER MFS SUPERFAMILY"/>
    <property type="match status" value="1"/>
</dbReference>
<dbReference type="SUPFAM" id="SSF103473">
    <property type="entry name" value="MFS general substrate transporter"/>
    <property type="match status" value="1"/>
</dbReference>
<feature type="transmembrane region" description="Helical" evidence="1">
    <location>
        <begin position="305"/>
        <end position="325"/>
    </location>
</feature>
<sequence>ALGYFFTVIVITQKLSGYLESTIGIVASSFSLGLVAAGFFVSKILAKIGLYKMLLLSVSIQTVSVLAMFIYFNPINLALCHLIMGIMGGMNWMTMDTWVNIVSNDKNRGKAIGLYNSSISIGFAVGPLIVALFGSQGLIPIILCLLLMIIRMPALYIMKNHINNVKIPEQINKINFSLVKIAPFIFIAIFIGGINDSSFGALFPAFMINEQFTDRSIGFYFFVGAIGGVLSQPFVGALADKVNKRKFLFSLLICHIIWPLLLFNFISFPLIIISSVIIWGFASISIYTVALAYLGERVSIKEISIATSVFIIIYEGGEFFGPIIVGLSMNKFGNPGFIYSILSITIISLILGIIRTIFKNNENKNY</sequence>
<feature type="domain" description="Major facilitator superfamily (MFS) profile" evidence="2">
    <location>
        <begin position="1"/>
        <end position="364"/>
    </location>
</feature>
<keyword evidence="1" id="KW-0472">Membrane</keyword>
<feature type="transmembrane region" description="Helical" evidence="1">
    <location>
        <begin position="78"/>
        <end position="99"/>
    </location>
</feature>
<dbReference type="InterPro" id="IPR011701">
    <property type="entry name" value="MFS"/>
</dbReference>
<keyword evidence="1" id="KW-1133">Transmembrane helix</keyword>
<evidence type="ECO:0000259" key="2">
    <source>
        <dbReference type="PROSITE" id="PS50850"/>
    </source>
</evidence>
<dbReference type="EMBL" id="UINC01081692">
    <property type="protein sequence ID" value="SVC25789.1"/>
    <property type="molecule type" value="Genomic_DNA"/>
</dbReference>
<dbReference type="InterPro" id="IPR036259">
    <property type="entry name" value="MFS_trans_sf"/>
</dbReference>
<dbReference type="Gene3D" id="1.20.1250.20">
    <property type="entry name" value="MFS general substrate transporter like domains"/>
    <property type="match status" value="2"/>
</dbReference>
<dbReference type="PROSITE" id="PS50850">
    <property type="entry name" value="MFS"/>
    <property type="match status" value="1"/>
</dbReference>
<feature type="transmembrane region" description="Helical" evidence="1">
    <location>
        <begin position="337"/>
        <end position="358"/>
    </location>
</feature>
<reference evidence="3" key="1">
    <citation type="submission" date="2018-05" db="EMBL/GenBank/DDBJ databases">
        <authorList>
            <person name="Lanie J.A."/>
            <person name="Ng W.-L."/>
            <person name="Kazmierczak K.M."/>
            <person name="Andrzejewski T.M."/>
            <person name="Davidsen T.M."/>
            <person name="Wayne K.J."/>
            <person name="Tettelin H."/>
            <person name="Glass J.I."/>
            <person name="Rusch D."/>
            <person name="Podicherti R."/>
            <person name="Tsui H.-C.T."/>
            <person name="Winkler M.E."/>
        </authorList>
    </citation>
    <scope>NUCLEOTIDE SEQUENCE</scope>
</reference>
<organism evidence="3">
    <name type="scientific">marine metagenome</name>
    <dbReference type="NCBI Taxonomy" id="408172"/>
    <lineage>
        <taxon>unclassified sequences</taxon>
        <taxon>metagenomes</taxon>
        <taxon>ecological metagenomes</taxon>
    </lineage>
</organism>
<feature type="transmembrane region" description="Helical" evidence="1">
    <location>
        <begin position="272"/>
        <end position="293"/>
    </location>
</feature>
<feature type="transmembrane region" description="Helical" evidence="1">
    <location>
        <begin position="138"/>
        <end position="157"/>
    </location>
</feature>
<feature type="transmembrane region" description="Helical" evidence="1">
    <location>
        <begin position="178"/>
        <end position="197"/>
    </location>
</feature>
<feature type="transmembrane region" description="Helical" evidence="1">
    <location>
        <begin position="53"/>
        <end position="72"/>
    </location>
</feature>
<dbReference type="GO" id="GO:0022857">
    <property type="term" value="F:transmembrane transporter activity"/>
    <property type="evidence" value="ECO:0007669"/>
    <property type="project" value="InterPro"/>
</dbReference>
<protein>
    <recommendedName>
        <fullName evidence="2">Major facilitator superfamily (MFS) profile domain-containing protein</fullName>
    </recommendedName>
</protein>
<proteinExistence type="predicted"/>
<dbReference type="InterPro" id="IPR020846">
    <property type="entry name" value="MFS_dom"/>
</dbReference>
<evidence type="ECO:0000313" key="3">
    <source>
        <dbReference type="EMBL" id="SVC25789.1"/>
    </source>
</evidence>
<name>A0A382KNF0_9ZZZZ</name>
<feature type="transmembrane region" description="Helical" evidence="1">
    <location>
        <begin position="22"/>
        <end position="41"/>
    </location>
</feature>
<dbReference type="GO" id="GO:0005886">
    <property type="term" value="C:plasma membrane"/>
    <property type="evidence" value="ECO:0007669"/>
    <property type="project" value="TreeGrafter"/>
</dbReference>
<dbReference type="Pfam" id="PF07690">
    <property type="entry name" value="MFS_1"/>
    <property type="match status" value="2"/>
</dbReference>
<dbReference type="AlphaFoldDB" id="A0A382KNF0"/>
<feature type="transmembrane region" description="Helical" evidence="1">
    <location>
        <begin position="217"/>
        <end position="235"/>
    </location>
</feature>
<feature type="transmembrane region" description="Helical" evidence="1">
    <location>
        <begin position="247"/>
        <end position="266"/>
    </location>
</feature>
<gene>
    <name evidence="3" type="ORF">METZ01_LOCUS278643</name>
</gene>
<dbReference type="PANTHER" id="PTHR23521:SF2">
    <property type="entry name" value="TRANSPORTER MFS SUPERFAMILY"/>
    <property type="match status" value="1"/>
</dbReference>
<keyword evidence="1" id="KW-0812">Transmembrane</keyword>